<evidence type="ECO:0000313" key="14">
    <source>
        <dbReference type="Proteomes" id="UP000549250"/>
    </source>
</evidence>
<feature type="domain" description="D-isomer specific 2-hydroxyacid dehydrogenase catalytic" evidence="11">
    <location>
        <begin position="6"/>
        <end position="318"/>
    </location>
</feature>
<dbReference type="InterPro" id="IPR006140">
    <property type="entry name" value="D-isomer_DH_NAD-bd"/>
</dbReference>
<keyword evidence="1 10" id="KW-0560">Oxidoreductase</keyword>
<dbReference type="GO" id="GO:0005829">
    <property type="term" value="C:cytosol"/>
    <property type="evidence" value="ECO:0007669"/>
    <property type="project" value="TreeGrafter"/>
</dbReference>
<proteinExistence type="inferred from homology"/>
<dbReference type="PANTHER" id="PTHR10996:SF283">
    <property type="entry name" value="GLYOXYLATE_HYDROXYPYRUVATE REDUCTASE B"/>
    <property type="match status" value="1"/>
</dbReference>
<evidence type="ECO:0000256" key="10">
    <source>
        <dbReference type="RuleBase" id="RU003719"/>
    </source>
</evidence>
<dbReference type="InterPro" id="IPR036291">
    <property type="entry name" value="NAD(P)-bd_dom_sf"/>
</dbReference>
<dbReference type="RefSeq" id="WP_183167060.1">
    <property type="nucleotide sequence ID" value="NZ_JACHXI010000013.1"/>
</dbReference>
<keyword evidence="14" id="KW-1185">Reference proteome</keyword>
<evidence type="ECO:0000256" key="7">
    <source>
        <dbReference type="ARBA" id="ARBA00066661"/>
    </source>
</evidence>
<dbReference type="EC" id="1.1.1.79" evidence="7"/>
<dbReference type="GO" id="GO:0030267">
    <property type="term" value="F:glyoxylate reductase (NADPH) activity"/>
    <property type="evidence" value="ECO:0007669"/>
    <property type="project" value="UniProtKB-EC"/>
</dbReference>
<dbReference type="AlphaFoldDB" id="A0A839T871"/>
<evidence type="ECO:0000256" key="2">
    <source>
        <dbReference type="ARBA" id="ARBA00023027"/>
    </source>
</evidence>
<dbReference type="FunFam" id="3.40.50.720:FF:000026">
    <property type="entry name" value="Glyoxylate/hydroxypyruvate reductase B"/>
    <property type="match status" value="1"/>
</dbReference>
<evidence type="ECO:0000256" key="1">
    <source>
        <dbReference type="ARBA" id="ARBA00023002"/>
    </source>
</evidence>
<keyword evidence="2" id="KW-0520">NAD</keyword>
<evidence type="ECO:0000256" key="6">
    <source>
        <dbReference type="ARBA" id="ARBA00061278"/>
    </source>
</evidence>
<dbReference type="Gene3D" id="3.40.50.720">
    <property type="entry name" value="NAD(P)-binding Rossmann-like Domain"/>
    <property type="match status" value="2"/>
</dbReference>
<evidence type="ECO:0000259" key="11">
    <source>
        <dbReference type="Pfam" id="PF00389"/>
    </source>
</evidence>
<dbReference type="GO" id="GO:0016618">
    <property type="term" value="F:hydroxypyruvate reductase [NAD(P)H] activity"/>
    <property type="evidence" value="ECO:0007669"/>
    <property type="project" value="UniProtKB-EC"/>
</dbReference>
<evidence type="ECO:0000313" key="13">
    <source>
        <dbReference type="EMBL" id="MBB3104165.1"/>
    </source>
</evidence>
<dbReference type="SUPFAM" id="SSF52283">
    <property type="entry name" value="Formate/glycerate dehydrogenase catalytic domain-like"/>
    <property type="match status" value="1"/>
</dbReference>
<dbReference type="Pfam" id="PF00389">
    <property type="entry name" value="2-Hacid_dh"/>
    <property type="match status" value="1"/>
</dbReference>
<dbReference type="PROSITE" id="PS00671">
    <property type="entry name" value="D_2_HYDROXYACID_DH_3"/>
    <property type="match status" value="1"/>
</dbReference>
<evidence type="ECO:0000259" key="12">
    <source>
        <dbReference type="Pfam" id="PF02826"/>
    </source>
</evidence>
<reference evidence="13 14" key="1">
    <citation type="submission" date="2020-08" db="EMBL/GenBank/DDBJ databases">
        <title>Genomic Encyclopedia of Type Strains, Phase III (KMG-III): the genomes of soil and plant-associated and newly described type strains.</title>
        <authorList>
            <person name="Whitman W."/>
        </authorList>
    </citation>
    <scope>NUCLEOTIDE SEQUENCE [LARGE SCALE GENOMIC DNA]</scope>
    <source>
        <strain evidence="13 14">CECT 4462</strain>
    </source>
</reference>
<gene>
    <name evidence="13" type="ORF">FHR87_002580</name>
</gene>
<accession>A0A839T871</accession>
<evidence type="ECO:0000256" key="5">
    <source>
        <dbReference type="ARBA" id="ARBA00052769"/>
    </source>
</evidence>
<dbReference type="InterPro" id="IPR050223">
    <property type="entry name" value="D-isomer_2-hydroxyacid_DH"/>
</dbReference>
<evidence type="ECO:0000256" key="9">
    <source>
        <dbReference type="ARBA" id="ARBA00073362"/>
    </source>
</evidence>
<evidence type="ECO:0000256" key="8">
    <source>
        <dbReference type="ARBA" id="ARBA00066674"/>
    </source>
</evidence>
<dbReference type="CDD" id="cd05301">
    <property type="entry name" value="GDH"/>
    <property type="match status" value="1"/>
</dbReference>
<dbReference type="InterPro" id="IPR029753">
    <property type="entry name" value="D-isomer_DH_CS"/>
</dbReference>
<organism evidence="13 14">
    <name type="scientific">Azomonas macrocytogenes</name>
    <name type="common">Azotobacter macrocytogenes</name>
    <dbReference type="NCBI Taxonomy" id="69962"/>
    <lineage>
        <taxon>Bacteria</taxon>
        <taxon>Pseudomonadati</taxon>
        <taxon>Pseudomonadota</taxon>
        <taxon>Gammaproteobacteria</taxon>
        <taxon>Pseudomonadales</taxon>
        <taxon>Pseudomonadaceae</taxon>
        <taxon>Azomonas</taxon>
    </lineage>
</organism>
<dbReference type="PANTHER" id="PTHR10996">
    <property type="entry name" value="2-HYDROXYACID DEHYDROGENASE-RELATED"/>
    <property type="match status" value="1"/>
</dbReference>
<dbReference type="GO" id="GO:0051287">
    <property type="term" value="F:NAD binding"/>
    <property type="evidence" value="ECO:0007669"/>
    <property type="project" value="InterPro"/>
</dbReference>
<comment type="similarity">
    <text evidence="6">Belongs to the D-isomer specific 2-hydroxyacid dehydrogenase family. GhrB subfamily.</text>
</comment>
<comment type="catalytic activity">
    <reaction evidence="3">
        <text>(R)-glycerate + NAD(+) = 3-hydroxypyruvate + NADH + H(+)</text>
        <dbReference type="Rhea" id="RHEA:17905"/>
        <dbReference type="ChEBI" id="CHEBI:15378"/>
        <dbReference type="ChEBI" id="CHEBI:16659"/>
        <dbReference type="ChEBI" id="CHEBI:17180"/>
        <dbReference type="ChEBI" id="CHEBI:57540"/>
        <dbReference type="ChEBI" id="CHEBI:57945"/>
        <dbReference type="EC" id="1.1.1.81"/>
    </reaction>
</comment>
<dbReference type="SUPFAM" id="SSF51735">
    <property type="entry name" value="NAD(P)-binding Rossmann-fold domains"/>
    <property type="match status" value="1"/>
</dbReference>
<dbReference type="EMBL" id="JACHXI010000013">
    <property type="protein sequence ID" value="MBB3104165.1"/>
    <property type="molecule type" value="Genomic_DNA"/>
</dbReference>
<feature type="domain" description="D-isomer specific 2-hydroxyacid dehydrogenase NAD-binding" evidence="12">
    <location>
        <begin position="109"/>
        <end position="288"/>
    </location>
</feature>
<protein>
    <recommendedName>
        <fullName evidence="9">Glyoxylate/hydroxypyruvate reductase B</fullName>
        <ecNumber evidence="7">1.1.1.79</ecNumber>
        <ecNumber evidence="8">1.1.1.81</ecNumber>
    </recommendedName>
</protein>
<evidence type="ECO:0000256" key="4">
    <source>
        <dbReference type="ARBA" id="ARBA00052239"/>
    </source>
</evidence>
<sequence>MKKNVVIFSRASSEAVMEDLRERYNLSVFLDPLGNDREAFMAALAEADGMLGANLKLGEEILKHAPRLKVISSISAGYDNYDLEYLQSRGIQLTNTPDAVTETTADTGFMLLMMTARRAVELAEHIKTGQWTASIGAAHFGVDVHGKRLGIIGLGRIGAALARRAHFGFEMSILYCGNSDKPQYEAEFGAKRLEMDELLGEADFICVCVPLSEQTRHLIGAREFALMRPDTLFINIARGPVVDEAALIEALRAGQLHGAGLDVFEQEPLPTDSPLLAMPNVVALPHIGSATVEARELMARTAANNLIAVLDGETPAYPILIF</sequence>
<comment type="catalytic activity">
    <reaction evidence="4">
        <text>(R)-glycerate + NADP(+) = 3-hydroxypyruvate + NADPH + H(+)</text>
        <dbReference type="Rhea" id="RHEA:18657"/>
        <dbReference type="ChEBI" id="CHEBI:15378"/>
        <dbReference type="ChEBI" id="CHEBI:16659"/>
        <dbReference type="ChEBI" id="CHEBI:17180"/>
        <dbReference type="ChEBI" id="CHEBI:57783"/>
        <dbReference type="ChEBI" id="CHEBI:58349"/>
        <dbReference type="EC" id="1.1.1.81"/>
    </reaction>
</comment>
<dbReference type="Pfam" id="PF02826">
    <property type="entry name" value="2-Hacid_dh_C"/>
    <property type="match status" value="1"/>
</dbReference>
<comment type="caution">
    <text evidence="13">The sequence shown here is derived from an EMBL/GenBank/DDBJ whole genome shotgun (WGS) entry which is preliminary data.</text>
</comment>
<comment type="catalytic activity">
    <reaction evidence="5">
        <text>glycolate + NADP(+) = glyoxylate + NADPH + H(+)</text>
        <dbReference type="Rhea" id="RHEA:10992"/>
        <dbReference type="ChEBI" id="CHEBI:15378"/>
        <dbReference type="ChEBI" id="CHEBI:29805"/>
        <dbReference type="ChEBI" id="CHEBI:36655"/>
        <dbReference type="ChEBI" id="CHEBI:57783"/>
        <dbReference type="ChEBI" id="CHEBI:58349"/>
        <dbReference type="EC" id="1.1.1.79"/>
    </reaction>
</comment>
<dbReference type="Proteomes" id="UP000549250">
    <property type="component" value="Unassembled WGS sequence"/>
</dbReference>
<dbReference type="EC" id="1.1.1.81" evidence="8"/>
<name>A0A839T871_AZOMA</name>
<evidence type="ECO:0000256" key="3">
    <source>
        <dbReference type="ARBA" id="ARBA00051801"/>
    </source>
</evidence>
<dbReference type="InterPro" id="IPR006139">
    <property type="entry name" value="D-isomer_2_OHA_DH_cat_dom"/>
</dbReference>